<evidence type="ECO:0000313" key="2">
    <source>
        <dbReference type="Proteomes" id="UP000247755"/>
    </source>
</evidence>
<dbReference type="RefSeq" id="WP_072444804.1">
    <property type="nucleotide sequence ID" value="NZ_QJJY01000033.1"/>
</dbReference>
<proteinExistence type="predicted"/>
<organism evidence="1 2">
    <name type="scientific">Burkholderia pyrrocinia</name>
    <name type="common">Pseudomonas pyrrocinia</name>
    <dbReference type="NCBI Taxonomy" id="60550"/>
    <lineage>
        <taxon>Bacteria</taxon>
        <taxon>Pseudomonadati</taxon>
        <taxon>Pseudomonadota</taxon>
        <taxon>Betaproteobacteria</taxon>
        <taxon>Burkholderiales</taxon>
        <taxon>Burkholderiaceae</taxon>
        <taxon>Burkholderia</taxon>
        <taxon>Burkholderia cepacia complex</taxon>
    </lineage>
</organism>
<name>A0A318HZ62_BURPY</name>
<dbReference type="Pfam" id="PF10933">
    <property type="entry name" value="DUF2827"/>
    <property type="match status" value="1"/>
</dbReference>
<accession>A0A318HZ62</accession>
<reference evidence="1 2" key="1">
    <citation type="submission" date="2018-05" db="EMBL/GenBank/DDBJ databases">
        <title>Comparative genomics of bacterial root endophytes of switchgrass collected from native prairies over two seasons.</title>
        <authorList>
            <person name="Tang Y."/>
        </authorList>
    </citation>
    <scope>NUCLEOTIDE SEQUENCE [LARGE SCALE GENOMIC DNA]</scope>
    <source>
        <strain evidence="1 2">NFIX32</strain>
    </source>
</reference>
<comment type="caution">
    <text evidence="1">The sequence shown here is derived from an EMBL/GenBank/DDBJ whole genome shotgun (WGS) entry which is preliminary data.</text>
</comment>
<sequence>MKIGISVLTHAGQSIWENGLGQNVCYFVQLLQTLPFVTGIVLLNCGDQPRVAAEAETLAAGLPLVSPHDLDEPPDVIFEMGGGLDVEWLDYARARGSKVVFFCCGQPYVGLVEPSVFARGGYFTKATRCDEIWVLGKDRVFAAMLRTLHRCPVFEVPFLWDSTFIEQRSAAMGAAGLRFGYEPRPVRGDGDGTPRGLRVAVFEPNISVVKCCVVPMLVCDRAFRTDAAAIARLHVLNSVQMQAHPSFAFLLRSLDLNHRERVRLDGRHDFVGFMSQHADAVVSHQWQNEQNIVYLDALYGGYPLVHNSPWLRDVGYYYPDSDIDAGASQLSRAARYHDADHDSYVRRARSFLATLSPRSAANGSHYARQLLALTSHADSRRASC</sequence>
<dbReference type="AlphaFoldDB" id="A0A318HZ62"/>
<dbReference type="Proteomes" id="UP000247755">
    <property type="component" value="Unassembled WGS sequence"/>
</dbReference>
<gene>
    <name evidence="1" type="ORF">NA66_103314</name>
</gene>
<evidence type="ECO:0000313" key="1">
    <source>
        <dbReference type="EMBL" id="PXX23798.1"/>
    </source>
</evidence>
<dbReference type="InterPro" id="IPR021234">
    <property type="entry name" value="DUF2827"/>
</dbReference>
<protein>
    <submittedName>
        <fullName evidence="1">Uncharacterized protein DUF2827</fullName>
    </submittedName>
</protein>
<dbReference type="EMBL" id="QJJY01000033">
    <property type="protein sequence ID" value="PXX23798.1"/>
    <property type="molecule type" value="Genomic_DNA"/>
</dbReference>